<evidence type="ECO:0000313" key="3">
    <source>
        <dbReference type="EMBL" id="MBB6048511.1"/>
    </source>
</evidence>
<feature type="signal peptide" evidence="2">
    <location>
        <begin position="1"/>
        <end position="23"/>
    </location>
</feature>
<dbReference type="Proteomes" id="UP000520814">
    <property type="component" value="Unassembled WGS sequence"/>
</dbReference>
<keyword evidence="4" id="KW-1185">Reference proteome</keyword>
<keyword evidence="1 2" id="KW-0732">Signal</keyword>
<feature type="chain" id="PRO_5030551253" evidence="2">
    <location>
        <begin position="24"/>
        <end position="1258"/>
    </location>
</feature>
<dbReference type="PANTHER" id="PTHR10443">
    <property type="entry name" value="MICROSOMAL DIPEPTIDASE"/>
    <property type="match status" value="1"/>
</dbReference>
<evidence type="ECO:0000313" key="4">
    <source>
        <dbReference type="Proteomes" id="UP000520814"/>
    </source>
</evidence>
<reference evidence="3 4" key="1">
    <citation type="submission" date="2020-08" db="EMBL/GenBank/DDBJ databases">
        <title>Genomic Encyclopedia of Type Strains, Phase IV (KMG-IV): sequencing the most valuable type-strain genomes for metagenomic binning, comparative biology and taxonomic classification.</title>
        <authorList>
            <person name="Goeker M."/>
        </authorList>
    </citation>
    <scope>NUCLEOTIDE SEQUENCE [LARGE SCALE GENOMIC DNA]</scope>
    <source>
        <strain evidence="3 4">DSM 23562</strain>
    </source>
</reference>
<dbReference type="RefSeq" id="WP_184192153.1">
    <property type="nucleotide sequence ID" value="NZ_JACHGW010000001.1"/>
</dbReference>
<dbReference type="InterPro" id="IPR029050">
    <property type="entry name" value="Immunoprotect_excell_Ig-like"/>
</dbReference>
<dbReference type="Gene3D" id="3.20.20.140">
    <property type="entry name" value="Metal-dependent hydrolases"/>
    <property type="match status" value="1"/>
</dbReference>
<dbReference type="Gene3D" id="2.60.40.1240">
    <property type="match status" value="1"/>
</dbReference>
<proteinExistence type="predicted"/>
<accession>A0A7W9W500</accession>
<organism evidence="3 4">
    <name type="scientific">Armatimonas rosea</name>
    <dbReference type="NCBI Taxonomy" id="685828"/>
    <lineage>
        <taxon>Bacteria</taxon>
        <taxon>Bacillati</taxon>
        <taxon>Armatimonadota</taxon>
        <taxon>Armatimonadia</taxon>
        <taxon>Armatimonadales</taxon>
        <taxon>Armatimonadaceae</taxon>
        <taxon>Armatimonas</taxon>
    </lineage>
</organism>
<comment type="caution">
    <text evidence="3">The sequence shown here is derived from an EMBL/GenBank/DDBJ whole genome shotgun (WGS) entry which is preliminary data.</text>
</comment>
<dbReference type="SUPFAM" id="SSF51556">
    <property type="entry name" value="Metallo-dependent hydrolases"/>
    <property type="match status" value="1"/>
</dbReference>
<dbReference type="InterPro" id="IPR032466">
    <property type="entry name" value="Metal_Hydrolase"/>
</dbReference>
<dbReference type="Pfam" id="PF01244">
    <property type="entry name" value="Peptidase_M19"/>
    <property type="match status" value="1"/>
</dbReference>
<dbReference type="GO" id="GO:0070573">
    <property type="term" value="F:metallodipeptidase activity"/>
    <property type="evidence" value="ECO:0007669"/>
    <property type="project" value="InterPro"/>
</dbReference>
<dbReference type="InterPro" id="IPR008257">
    <property type="entry name" value="Pept_M19"/>
</dbReference>
<protein>
    <submittedName>
        <fullName evidence="3">Microsomal dipeptidase-like Zn-dependent dipeptidase</fullName>
    </submittedName>
</protein>
<dbReference type="AlphaFoldDB" id="A0A7W9W500"/>
<sequence length="1258" mass="137129">MNTRLWLSSLCLVTSLLPRPVSAQVLLPSAVAVSATSPQGQPPLALFEKQWQLQVTKVELVPKWSERYGKSQRAFGAKEGETLFVVQLEVSNLSKDKRGLQWLSAEAVADDDGTYALTGLDMAQGDQPRSMAVVAPGEKRALALIFAVSPDDKFKALRLKLGNEKPGEAAVYEEAELRLGSQPPVVDKPLVTLPPNLKPTLLLQTNWDFEKQSQGWSATSGSEAMLEAICPIPRPELPPTPPAPVPLGGDYWVPVRDSAVQVFQAQGTWFCDTGAPTAGQTGRNGSRRGRLSSVSFPLQKPFLQVLLAGRRGSSTSGTGPRLELQLREPATSPYPRVDSEFVRIGFLEAPQDDTLRRMVLPISAELMGKTVRVQIIDEDPSGYIVVDDIQLTETATPLPLPPAPSLKRPLWGFADTHTHPAAQLAWGGMYWGSNTGDPATALHDCTPAHGIGGTGLRDVGAILGLVRNGVSLVSIWDDWVRLFLTYKGVSNETANAVLGTVRGTLSVATEGPAQSAFNGIRSAFGLPEPTAAGFLQRALGWGPLDQDAIAQLAYNAVEESFGHRTGGVEHNHDGWPRFNSRTHQHMHEQWIRRSYDGGLRLMVAHVVNTELLGNLMPRGSRNVSDWDAINAQLTELEALARRNSSWMGIAKTPAEARRLIEQNKLALVLGVEVDSLGNLSKKTNPTEADVLDELNTLYQRGVRHIFPIHLADNDLGGSALYNMIFDLNHFALRGTLHPMRPDADARAAGVEYRSMESFLDLPSDMFSSLAQTSRRLGLDRLRLPGGMLLDTATLLEQVRAIKPDYASKSGHMNAQGLTPKGEAAIQRLMDLGMVIDIDHMSDLTQQRVLALAESRAQGSVQGYPLIAGHCSFRGLCTTHARTSDHHKVPCESDVSPQVMARLRALGGMVAPSTLGKDAQTTSRLDAPGSSTSWATAYRYAIQQMGGKSVALSTDMAMLGGLGPRFGPLGAHAMEGDTLLQQTRGLTRLQAVDSQRSPVAYRTRLSDTRGYRWEGDAYERAGDRTYNADQRNAFQAVALGLGNKPLDALPLEPAGGPIFEWNLLSATGSLLVEAARTIFDVPGKWMINIAKGIRGVVENPVVDLYKGPDIQHAARAARQWVDTNPSRPFGASDYLPFLEQHRRTNRNEPDAALYQRAFEMTRRAYLVLAPSGSGAPNALTRSTIGPRDLDFNLDGLAHYGLLPDMLQDIKNTGMRPEELAPLFRSAEDYIRMWEKCDALKLTAGAKLNTLPNLKDILKR</sequence>
<evidence type="ECO:0000256" key="2">
    <source>
        <dbReference type="SAM" id="SignalP"/>
    </source>
</evidence>
<dbReference type="GO" id="GO:0006508">
    <property type="term" value="P:proteolysis"/>
    <property type="evidence" value="ECO:0007669"/>
    <property type="project" value="InterPro"/>
</dbReference>
<dbReference type="PANTHER" id="PTHR10443:SF12">
    <property type="entry name" value="DIPEPTIDASE"/>
    <property type="match status" value="1"/>
</dbReference>
<name>A0A7W9W500_ARMRO</name>
<gene>
    <name evidence="3" type="ORF">HNQ39_000273</name>
</gene>
<evidence type="ECO:0000256" key="1">
    <source>
        <dbReference type="ARBA" id="ARBA00022729"/>
    </source>
</evidence>
<dbReference type="EMBL" id="JACHGW010000001">
    <property type="protein sequence ID" value="MBB6048511.1"/>
    <property type="molecule type" value="Genomic_DNA"/>
</dbReference>